<protein>
    <recommendedName>
        <fullName evidence="4">DUF1634 domain-containing protein</fullName>
    </recommendedName>
</protein>
<proteinExistence type="predicted"/>
<dbReference type="InterPro" id="IPR012861">
    <property type="entry name" value="DUF1634"/>
</dbReference>
<keyword evidence="1" id="KW-0812">Transmembrane</keyword>
<evidence type="ECO:0000256" key="1">
    <source>
        <dbReference type="SAM" id="Phobius"/>
    </source>
</evidence>
<accession>A0A8J8PG07</accession>
<feature type="transmembrane region" description="Helical" evidence="1">
    <location>
        <begin position="91"/>
        <end position="108"/>
    </location>
</feature>
<dbReference type="AlphaFoldDB" id="A0A8J8PG07"/>
<evidence type="ECO:0008006" key="4">
    <source>
        <dbReference type="Google" id="ProtNLM"/>
    </source>
</evidence>
<reference evidence="2" key="1">
    <citation type="submission" date="2016-03" db="EMBL/GenBank/DDBJ databases">
        <authorList>
            <person name="Borrel G."/>
            <person name="Mccann A."/>
            <person name="O'Toole P.W."/>
        </authorList>
    </citation>
    <scope>NUCLEOTIDE SEQUENCE</scope>
    <source>
        <strain evidence="2">183</strain>
    </source>
</reference>
<feature type="transmembrane region" description="Helical" evidence="1">
    <location>
        <begin position="63"/>
        <end position="84"/>
    </location>
</feature>
<sequence>MDDNLNHRISSVLAVGMIASIIVLFIGLVMLIILGGDYEEVTMSLSEIAQGILQGNPIAVIDLGIILLILTPLVRVISLAVTFAMKKEGKFVAACLIVLILVAVTVILKSGA</sequence>
<dbReference type="RefSeq" id="WP_400194699.1">
    <property type="nucleotide sequence ID" value="NZ_CAYAYE010000014.1"/>
</dbReference>
<feature type="transmembrane region" description="Helical" evidence="1">
    <location>
        <begin position="12"/>
        <end position="34"/>
    </location>
</feature>
<organism evidence="2 3">
    <name type="scientific">Candidatus Methanomassiliicoccus intestinalis</name>
    <dbReference type="NCBI Taxonomy" id="1406512"/>
    <lineage>
        <taxon>Archaea</taxon>
        <taxon>Methanobacteriati</taxon>
        <taxon>Thermoplasmatota</taxon>
        <taxon>Thermoplasmata</taxon>
        <taxon>Methanomassiliicoccales</taxon>
        <taxon>Methanomassiliicoccaceae</taxon>
        <taxon>Methanomassiliicoccus</taxon>
    </lineage>
</organism>
<dbReference type="EMBL" id="LVVT01000014">
    <property type="protein sequence ID" value="TQS83021.1"/>
    <property type="molecule type" value="Genomic_DNA"/>
</dbReference>
<name>A0A8J8PG07_9ARCH</name>
<keyword evidence="1" id="KW-0472">Membrane</keyword>
<evidence type="ECO:0000313" key="2">
    <source>
        <dbReference type="EMBL" id="TQS83021.1"/>
    </source>
</evidence>
<gene>
    <name evidence="2" type="ORF">A3207_03520</name>
</gene>
<dbReference type="Pfam" id="PF07843">
    <property type="entry name" value="DUF1634"/>
    <property type="match status" value="1"/>
</dbReference>
<dbReference type="Proteomes" id="UP000752814">
    <property type="component" value="Unassembled WGS sequence"/>
</dbReference>
<evidence type="ECO:0000313" key="3">
    <source>
        <dbReference type="Proteomes" id="UP000752814"/>
    </source>
</evidence>
<keyword evidence="1" id="KW-1133">Transmembrane helix</keyword>
<comment type="caution">
    <text evidence="2">The sequence shown here is derived from an EMBL/GenBank/DDBJ whole genome shotgun (WGS) entry which is preliminary data.</text>
</comment>